<dbReference type="OrthoDB" id="4535742at2"/>
<name>A0A1W2EWB3_KIBAR</name>
<dbReference type="InterPro" id="IPR006115">
    <property type="entry name" value="6PGDH_NADP-bd"/>
</dbReference>
<dbReference type="Pfam" id="PF21761">
    <property type="entry name" value="RedAm-like_C"/>
    <property type="match status" value="1"/>
</dbReference>
<dbReference type="Gene3D" id="3.40.50.720">
    <property type="entry name" value="NAD(P)-binding Rossmann-like Domain"/>
    <property type="match status" value="1"/>
</dbReference>
<dbReference type="InterPro" id="IPR051265">
    <property type="entry name" value="HIBADH-related_NP60_sf"/>
</dbReference>
<gene>
    <name evidence="3" type="ORF">SAMN05661093_04947</name>
</gene>
<dbReference type="GO" id="GO:0050661">
    <property type="term" value="F:NADP binding"/>
    <property type="evidence" value="ECO:0007669"/>
    <property type="project" value="InterPro"/>
</dbReference>
<proteinExistence type="predicted"/>
<dbReference type="InterPro" id="IPR048666">
    <property type="entry name" value="RedAm-like_C"/>
</dbReference>
<feature type="domain" description="6-phosphogluconate dehydrogenase NADP-binding" evidence="1">
    <location>
        <begin position="6"/>
        <end position="145"/>
    </location>
</feature>
<organism evidence="3 4">
    <name type="scientific">Kibdelosporangium aridum</name>
    <dbReference type="NCBI Taxonomy" id="2030"/>
    <lineage>
        <taxon>Bacteria</taxon>
        <taxon>Bacillati</taxon>
        <taxon>Actinomycetota</taxon>
        <taxon>Actinomycetes</taxon>
        <taxon>Pseudonocardiales</taxon>
        <taxon>Pseudonocardiaceae</taxon>
        <taxon>Kibdelosporangium</taxon>
    </lineage>
</organism>
<dbReference type="Proteomes" id="UP000192674">
    <property type="component" value="Unassembled WGS sequence"/>
</dbReference>
<evidence type="ECO:0000313" key="3">
    <source>
        <dbReference type="EMBL" id="SMD13954.1"/>
    </source>
</evidence>
<evidence type="ECO:0000313" key="4">
    <source>
        <dbReference type="Proteomes" id="UP000192674"/>
    </source>
</evidence>
<dbReference type="Gene3D" id="1.10.1040.10">
    <property type="entry name" value="N-(1-d-carboxylethyl)-l-norvaline Dehydrogenase, domain 2"/>
    <property type="match status" value="1"/>
</dbReference>
<sequence>MSKQSVTVIGLGAMGKTLAKTFVRNGHPTTVWNRTPGKVVEGATHAPTAAEAVSASEVVVVCVLDDKAAREVLDPVDLTGKAVVNLTNGTPAHAREFARGDYLDGGIMAVPQMIGTPEVIVLYSGSQKVFDNYQDTLNALGRSKFVGDDPGLAALYDLALLSAMYGQFAGAQHALAMVGANKGDFVESLLIPWLTSTMFAIPTLGQSDPQSPDDMQAVAIANIIQASEDLGLGQPGHLR</sequence>
<evidence type="ECO:0000259" key="1">
    <source>
        <dbReference type="Pfam" id="PF03446"/>
    </source>
</evidence>
<reference evidence="3 4" key="1">
    <citation type="submission" date="2017-04" db="EMBL/GenBank/DDBJ databases">
        <authorList>
            <person name="Afonso C.L."/>
            <person name="Miller P.J."/>
            <person name="Scott M.A."/>
            <person name="Spackman E."/>
            <person name="Goraichik I."/>
            <person name="Dimitrov K.M."/>
            <person name="Suarez D.L."/>
            <person name="Swayne D.E."/>
        </authorList>
    </citation>
    <scope>NUCLEOTIDE SEQUENCE [LARGE SCALE GENOMIC DNA]</scope>
    <source>
        <strain evidence="3 4">DSM 43828</strain>
    </source>
</reference>
<evidence type="ECO:0000259" key="2">
    <source>
        <dbReference type="Pfam" id="PF21761"/>
    </source>
</evidence>
<dbReference type="EMBL" id="FWXV01000004">
    <property type="protein sequence ID" value="SMD13954.1"/>
    <property type="molecule type" value="Genomic_DNA"/>
</dbReference>
<accession>A0A1W2EWB3</accession>
<dbReference type="AlphaFoldDB" id="A0A1W2EWB3"/>
<feature type="domain" description="NADPH-dependent reductive aminase-like C-terminal" evidence="2">
    <location>
        <begin position="149"/>
        <end position="198"/>
    </location>
</feature>
<protein>
    <submittedName>
        <fullName evidence="3">3-hydroxyisobutyrate dehydrogenase</fullName>
    </submittedName>
</protein>
<dbReference type="InterPro" id="IPR013328">
    <property type="entry name" value="6PGD_dom2"/>
</dbReference>
<dbReference type="Pfam" id="PF03446">
    <property type="entry name" value="NAD_binding_2"/>
    <property type="match status" value="1"/>
</dbReference>
<dbReference type="PANTHER" id="PTHR43580:SF2">
    <property type="entry name" value="CYTOKINE-LIKE NUCLEAR FACTOR N-PAC"/>
    <property type="match status" value="1"/>
</dbReference>
<dbReference type="InterPro" id="IPR036291">
    <property type="entry name" value="NAD(P)-bd_dom_sf"/>
</dbReference>
<keyword evidence="4" id="KW-1185">Reference proteome</keyword>
<dbReference type="RefSeq" id="WP_143446555.1">
    <property type="nucleotide sequence ID" value="NZ_FWXV01000004.1"/>
</dbReference>
<dbReference type="SUPFAM" id="SSF51735">
    <property type="entry name" value="NAD(P)-binding Rossmann-fold domains"/>
    <property type="match status" value="1"/>
</dbReference>
<dbReference type="PANTHER" id="PTHR43580">
    <property type="entry name" value="OXIDOREDUCTASE GLYR1-RELATED"/>
    <property type="match status" value="1"/>
</dbReference>